<proteinExistence type="predicted"/>
<protein>
    <submittedName>
        <fullName evidence="1">Uncharacterized protein</fullName>
    </submittedName>
</protein>
<evidence type="ECO:0000313" key="2">
    <source>
        <dbReference type="Proteomes" id="UP000824540"/>
    </source>
</evidence>
<sequence>MLPQREASSPPRAAARFHPALLMKEYTANAAMLAGKEEEALQPTEQESCSVVCVLSIKTSDDQSAAHRLHVALPPLPSANQ</sequence>
<gene>
    <name evidence="1" type="ORF">JZ751_013075</name>
</gene>
<accession>A0A8T2P4W4</accession>
<evidence type="ECO:0000313" key="1">
    <source>
        <dbReference type="EMBL" id="KAG9343697.1"/>
    </source>
</evidence>
<organism evidence="1 2">
    <name type="scientific">Albula glossodonta</name>
    <name type="common">roundjaw bonefish</name>
    <dbReference type="NCBI Taxonomy" id="121402"/>
    <lineage>
        <taxon>Eukaryota</taxon>
        <taxon>Metazoa</taxon>
        <taxon>Chordata</taxon>
        <taxon>Craniata</taxon>
        <taxon>Vertebrata</taxon>
        <taxon>Euteleostomi</taxon>
        <taxon>Actinopterygii</taxon>
        <taxon>Neopterygii</taxon>
        <taxon>Teleostei</taxon>
        <taxon>Albuliformes</taxon>
        <taxon>Albulidae</taxon>
        <taxon>Albula</taxon>
    </lineage>
</organism>
<keyword evidence="2" id="KW-1185">Reference proteome</keyword>
<dbReference type="AlphaFoldDB" id="A0A8T2P4W4"/>
<name>A0A8T2P4W4_9TELE</name>
<reference evidence="1" key="1">
    <citation type="thesis" date="2021" institute="BYU ScholarsArchive" country="Provo, UT, USA">
        <title>Applications of and Algorithms for Genome Assembly and Genomic Analyses with an Emphasis on Marine Teleosts.</title>
        <authorList>
            <person name="Pickett B.D."/>
        </authorList>
    </citation>
    <scope>NUCLEOTIDE SEQUENCE</scope>
    <source>
        <strain evidence="1">HI-2016</strain>
    </source>
</reference>
<dbReference type="EMBL" id="JAFBMS010000022">
    <property type="protein sequence ID" value="KAG9343697.1"/>
    <property type="molecule type" value="Genomic_DNA"/>
</dbReference>
<comment type="caution">
    <text evidence="1">The sequence shown here is derived from an EMBL/GenBank/DDBJ whole genome shotgun (WGS) entry which is preliminary data.</text>
</comment>
<dbReference type="Proteomes" id="UP000824540">
    <property type="component" value="Unassembled WGS sequence"/>
</dbReference>